<accession>A0ABS1Y8A5</accession>
<sequence length="262" mass="28844">MTSPAQAKFITTLRENFTPITRRTRQQLNDNVTFIVNAAAFDGDILPTGQVSAWIDTLVEQHNHAASCGLDELTTAEASALIDTLKDGRHPALATNLDQTFTLVGSGIMAELNAWIEDNRAQLAERIEANTAAGLDNEENFEPAALNAAAHRAVAYYLRFRAAQVNTIIANYTDALDSKGYEAAIDMELWQAVEERAEELLNRNDNAPTAFERRVQDDAVIAADQALTLFPADMLDNAELYRVCRKMIVQLKNMRGAECATA</sequence>
<evidence type="ECO:0000313" key="1">
    <source>
        <dbReference type="EMBL" id="MBM0244622.1"/>
    </source>
</evidence>
<protein>
    <submittedName>
        <fullName evidence="1">Uncharacterized protein</fullName>
    </submittedName>
</protein>
<proteinExistence type="predicted"/>
<dbReference type="EMBL" id="JAACBX020000002">
    <property type="protein sequence ID" value="MBM0244622.1"/>
    <property type="molecule type" value="Genomic_DNA"/>
</dbReference>
<dbReference type="Proteomes" id="UP001518680">
    <property type="component" value="Unassembled WGS sequence"/>
</dbReference>
<comment type="caution">
    <text evidence="1">The sequence shown here is derived from an EMBL/GenBank/DDBJ whole genome shotgun (WGS) entry which is preliminary data.</text>
</comment>
<evidence type="ECO:0000313" key="2">
    <source>
        <dbReference type="Proteomes" id="UP001518680"/>
    </source>
</evidence>
<dbReference type="RefSeq" id="WP_200449250.1">
    <property type="nucleotide sequence ID" value="NZ_JAACBX020000002.1"/>
</dbReference>
<name>A0ABS1Y8A5_9CORY</name>
<keyword evidence="2" id="KW-1185">Reference proteome</keyword>
<organism evidence="1 2">
    <name type="scientific">Corynebacterium macginleyi</name>
    <dbReference type="NCBI Taxonomy" id="38290"/>
    <lineage>
        <taxon>Bacteria</taxon>
        <taxon>Bacillati</taxon>
        <taxon>Actinomycetota</taxon>
        <taxon>Actinomycetes</taxon>
        <taxon>Mycobacteriales</taxon>
        <taxon>Corynebacteriaceae</taxon>
        <taxon>Corynebacterium</taxon>
    </lineage>
</organism>
<gene>
    <name evidence="1" type="ORF">GWO63_010315</name>
</gene>
<reference evidence="1 2" key="1">
    <citation type="submission" date="2021-01" db="EMBL/GenBank/DDBJ databases">
        <title>Complete genome sequences of Corynebacterium macginleyi strains isolated from infectious keratitis.</title>
        <authorList>
            <person name="Sagerfors S."/>
            <person name="Poehlein A."/>
            <person name="Soderquist B."/>
            <person name="Bruggemann H."/>
        </authorList>
    </citation>
    <scope>NUCLEOTIDE SEQUENCE [LARGE SCALE GENOMIC DNA]</scope>
    <source>
        <strain evidence="1 2">12T220</strain>
    </source>
</reference>